<evidence type="ECO:0000256" key="2">
    <source>
        <dbReference type="ARBA" id="ARBA00029447"/>
    </source>
</evidence>
<dbReference type="PROSITE" id="PS50885">
    <property type="entry name" value="HAMP"/>
    <property type="match status" value="6"/>
</dbReference>
<evidence type="ECO:0000259" key="5">
    <source>
        <dbReference type="PROSITE" id="PS50111"/>
    </source>
</evidence>
<dbReference type="Pfam" id="PF00672">
    <property type="entry name" value="HAMP"/>
    <property type="match status" value="1"/>
</dbReference>
<dbReference type="Gene3D" id="1.10.8.500">
    <property type="entry name" value="HAMP domain in histidine kinase"/>
    <property type="match status" value="1"/>
</dbReference>
<proteinExistence type="inferred from homology"/>
<reference evidence="7 8" key="1">
    <citation type="journal article" date="2015" name="BMC Genomics">
        <title>Genome mining reveals unlocked bioactive potential of marine Gram-negative bacteria.</title>
        <authorList>
            <person name="Machado H."/>
            <person name="Sonnenschein E.C."/>
            <person name="Melchiorsen J."/>
            <person name="Gram L."/>
        </authorList>
    </citation>
    <scope>NUCLEOTIDE SEQUENCE [LARGE SCALE GENOMIC DNA]</scope>
    <source>
        <strain evidence="7 8">S2471</strain>
    </source>
</reference>
<accession>A0A0F4QIM5</accession>
<feature type="domain" description="HAMP" evidence="6">
    <location>
        <begin position="417"/>
        <end position="470"/>
    </location>
</feature>
<keyword evidence="3" id="KW-0807">Transducer</keyword>
<dbReference type="GO" id="GO:0006935">
    <property type="term" value="P:chemotaxis"/>
    <property type="evidence" value="ECO:0007669"/>
    <property type="project" value="UniProtKB-KW"/>
</dbReference>
<evidence type="ECO:0000256" key="3">
    <source>
        <dbReference type="PROSITE-ProRule" id="PRU00284"/>
    </source>
</evidence>
<dbReference type="CDD" id="cd11386">
    <property type="entry name" value="MCP_signal"/>
    <property type="match status" value="1"/>
</dbReference>
<feature type="domain" description="HAMP" evidence="6">
    <location>
        <begin position="733"/>
        <end position="785"/>
    </location>
</feature>
<dbReference type="SMART" id="SM00283">
    <property type="entry name" value="MA"/>
    <property type="match status" value="1"/>
</dbReference>
<dbReference type="PATRIC" id="fig|43658.5.peg.3222"/>
<dbReference type="Proteomes" id="UP000033452">
    <property type="component" value="Unassembled WGS sequence"/>
</dbReference>
<keyword evidence="4" id="KW-0472">Membrane</keyword>
<sequence>MSDLSHFFKSLNLTQKLISAFLLVALIPTAIIIAMTLMQSSDAMTRQVYAQLGAVGEIKESAIERHFSGVQDELVSLAVNPYVKQAATEFIQAYGEVDDTVAVPASLQGFYRDQFAPRFKSLNEQAAPPAILLSELSPQGITLQTRYLADNPHPLGEKLNLINSGAGDAYDRVHQQHHAFFSKIAEVYEFYDIFIVDNLSGNIIYSVYKESDFATSLLYGPYAQSNIAEAFKAGRKLTREGEIAFVDYQQYLPSYNAPASFVAAPLLIDGQAPATLIVQLSIDALNAIMTERQGLGESGETYLVGPEGLMRSDSYLDPVHHSVTASFRHPDKGTVNTEAFQQAMQGQQGQKVVLDYNGNPVLSAYTSVDIFNVRWALLAEIDEAEAFAPINTLRTQLLIVLGACVLMIVLAACWFARTLTRPVHALVNTIRKVEQEGDFALRTEINTLDEIGRCGQAFNSLLDALQLSISETNRVMDRMAAGRFDDRISVPCKGELDSLKRATNDCAQSLQSALSDIGQVIHAMSQGQFDKQLESEMCGDLATLKSHINSSMHSINTTMTEIVSVMSDMEQGHFQGQVQVEAQGSLQQLKVSVNNSVSSVAGAIDGLAAMMSALRQGDFSQRLELPLRGQLEELKEDTNSSVENLAAIIEDIGHTMAAVSEGDFKQAVSTPAQGQLGELKEHINVSVRSVDEAISEISSVMMAISHGRFDRTINSPMLGQLDTLKADINHSVNNLSRVIEELASVMSAMSQGDFTIQIESDLQGQLLQLKQDVNTSTTTVSDAINEVTRVLGALAKGQLNEQINGHYEGVFETLQRDVNATIAKLTEVIEGIQYAAGQVTQSAGEIAASNTEISQRTEEQAANLEEASASTGHMLEELTQVAKQSGTAVELASNAETIAKEGGSLSQDTVAAIGEVNRASKDINEIVSVIDALAFQTNLLALNAAVEAARAGENGRGFAVVANEVRELAGRSAASAKQIKEIIANSNEKVEQGTQLANDSGDKLNQIVEAVADVSQNIVKINMSTTTQQQSIKEVDIVVQRLTDLIQENSAITEETMAAARQMAEQANAMRELLGYFEIASHPQSATAQPEQELLIHSYNAS</sequence>
<keyword evidence="1" id="KW-0145">Chemotaxis</keyword>
<comment type="similarity">
    <text evidence="2">Belongs to the methyl-accepting chemotaxis (MCP) protein family.</text>
</comment>
<dbReference type="Gene3D" id="1.20.120.1530">
    <property type="match status" value="2"/>
</dbReference>
<dbReference type="OrthoDB" id="2489132at2"/>
<dbReference type="SUPFAM" id="SSF158472">
    <property type="entry name" value="HAMP domain-like"/>
    <property type="match status" value="1"/>
</dbReference>
<dbReference type="RefSeq" id="WP_046005838.1">
    <property type="nucleotide sequence ID" value="NZ_JXYA01000036.1"/>
</dbReference>
<dbReference type="Gene3D" id="3.30.450.20">
    <property type="entry name" value="PAS domain"/>
    <property type="match status" value="1"/>
</dbReference>
<dbReference type="SUPFAM" id="SSF58104">
    <property type="entry name" value="Methyl-accepting chemotaxis protein (MCP) signaling domain"/>
    <property type="match status" value="1"/>
</dbReference>
<dbReference type="InterPro" id="IPR004089">
    <property type="entry name" value="MCPsignal_dom"/>
</dbReference>
<dbReference type="CDD" id="cd06225">
    <property type="entry name" value="HAMP"/>
    <property type="match status" value="1"/>
</dbReference>
<feature type="domain" description="HAMP" evidence="6">
    <location>
        <begin position="474"/>
        <end position="515"/>
    </location>
</feature>
<gene>
    <name evidence="7" type="ORF">TW77_15210</name>
</gene>
<evidence type="ECO:0000256" key="1">
    <source>
        <dbReference type="ARBA" id="ARBA00022500"/>
    </source>
</evidence>
<dbReference type="InterPro" id="IPR051310">
    <property type="entry name" value="MCP_chemotaxis"/>
</dbReference>
<dbReference type="PANTHER" id="PTHR43531">
    <property type="entry name" value="PROTEIN ICFG"/>
    <property type="match status" value="1"/>
</dbReference>
<feature type="domain" description="HAMP" evidence="6">
    <location>
        <begin position="786"/>
        <end position="830"/>
    </location>
</feature>
<feature type="transmembrane region" description="Helical" evidence="4">
    <location>
        <begin position="397"/>
        <end position="417"/>
    </location>
</feature>
<dbReference type="InterPro" id="IPR003660">
    <property type="entry name" value="HAMP_dom"/>
</dbReference>
<keyword evidence="4" id="KW-0812">Transmembrane</keyword>
<dbReference type="PANTHER" id="PTHR43531:SF11">
    <property type="entry name" value="METHYL-ACCEPTING CHEMOTAXIS PROTEIN 3"/>
    <property type="match status" value="1"/>
</dbReference>
<evidence type="ECO:0000313" key="8">
    <source>
        <dbReference type="Proteomes" id="UP000033452"/>
    </source>
</evidence>
<dbReference type="AlphaFoldDB" id="A0A0F4QIM5"/>
<feature type="domain" description="HAMP" evidence="6">
    <location>
        <begin position="598"/>
        <end position="650"/>
    </location>
</feature>
<comment type="caution">
    <text evidence="7">The sequence shown here is derived from an EMBL/GenBank/DDBJ whole genome shotgun (WGS) entry which is preliminary data.</text>
</comment>
<dbReference type="Pfam" id="PF00015">
    <property type="entry name" value="MCPsignal"/>
    <property type="match status" value="1"/>
</dbReference>
<evidence type="ECO:0000256" key="4">
    <source>
        <dbReference type="SAM" id="Phobius"/>
    </source>
</evidence>
<evidence type="ECO:0000259" key="6">
    <source>
        <dbReference type="PROSITE" id="PS50885"/>
    </source>
</evidence>
<keyword evidence="4" id="KW-1133">Transmembrane helix</keyword>
<keyword evidence="8" id="KW-1185">Reference proteome</keyword>
<dbReference type="GO" id="GO:0007165">
    <property type="term" value="P:signal transduction"/>
    <property type="evidence" value="ECO:0007669"/>
    <property type="project" value="UniProtKB-KW"/>
</dbReference>
<evidence type="ECO:0000313" key="7">
    <source>
        <dbReference type="EMBL" id="KJZ07553.1"/>
    </source>
</evidence>
<dbReference type="EMBL" id="JXYA01000036">
    <property type="protein sequence ID" value="KJZ07553.1"/>
    <property type="molecule type" value="Genomic_DNA"/>
</dbReference>
<dbReference type="PROSITE" id="PS50111">
    <property type="entry name" value="CHEMOTAXIS_TRANSDUC_2"/>
    <property type="match status" value="1"/>
</dbReference>
<feature type="domain" description="HAMP" evidence="6">
    <location>
        <begin position="651"/>
        <end position="695"/>
    </location>
</feature>
<name>A0A0F4QIM5_9GAMM</name>
<feature type="domain" description="Methyl-accepting transducer" evidence="5">
    <location>
        <begin position="835"/>
        <end position="1064"/>
    </location>
</feature>
<dbReference type="SMART" id="SM00304">
    <property type="entry name" value="HAMP"/>
    <property type="match status" value="5"/>
</dbReference>
<dbReference type="GO" id="GO:0016020">
    <property type="term" value="C:membrane"/>
    <property type="evidence" value="ECO:0007669"/>
    <property type="project" value="InterPro"/>
</dbReference>
<feature type="transmembrane region" description="Helical" evidence="4">
    <location>
        <begin position="17"/>
        <end position="37"/>
    </location>
</feature>
<dbReference type="Gene3D" id="1.10.287.950">
    <property type="entry name" value="Methyl-accepting chemotaxis protein"/>
    <property type="match status" value="1"/>
</dbReference>
<dbReference type="Pfam" id="PF18947">
    <property type="entry name" value="HAMP_2"/>
    <property type="match status" value="1"/>
</dbReference>
<organism evidence="7 8">
    <name type="scientific">Pseudoalteromonas rubra</name>
    <dbReference type="NCBI Taxonomy" id="43658"/>
    <lineage>
        <taxon>Bacteria</taxon>
        <taxon>Pseudomonadati</taxon>
        <taxon>Pseudomonadota</taxon>
        <taxon>Gammaproteobacteria</taxon>
        <taxon>Alteromonadales</taxon>
        <taxon>Pseudoalteromonadaceae</taxon>
        <taxon>Pseudoalteromonas</taxon>
    </lineage>
</organism>
<protein>
    <submittedName>
        <fullName evidence="7">Chemotaxis protein</fullName>
    </submittedName>
</protein>